<dbReference type="AlphaFoldDB" id="A0A9W5Q316"/>
<organism evidence="1 2">
    <name type="scientific">Bacillus cereus VD196</name>
    <dbReference type="NCBI Taxonomy" id="1053243"/>
    <lineage>
        <taxon>Bacteria</taxon>
        <taxon>Bacillati</taxon>
        <taxon>Bacillota</taxon>
        <taxon>Bacilli</taxon>
        <taxon>Bacillales</taxon>
        <taxon>Bacillaceae</taxon>
        <taxon>Bacillus</taxon>
        <taxon>Bacillus cereus group</taxon>
    </lineage>
</organism>
<sequence length="102" mass="12475">MEFSKAEREEHTEGLFELINEKPTQPLEFIKNLKEEANKYFRQAEKHFREFIILVVAHKENEKEADEQWILWEDFNEKGICLQEEAKKLYIQWSSKWEVVEE</sequence>
<evidence type="ECO:0000313" key="1">
    <source>
        <dbReference type="EMBL" id="EOO65766.1"/>
    </source>
</evidence>
<reference evidence="1 2" key="1">
    <citation type="submission" date="2012-12" db="EMBL/GenBank/DDBJ databases">
        <title>The Genome Sequence of Bacillus cereus VD196.</title>
        <authorList>
            <consortium name="The Broad Institute Genome Sequencing Platform"/>
            <consortium name="The Broad Institute Genome Sequencing Center for Infectious Disease"/>
            <person name="Feldgarden M."/>
            <person name="Van der Auwera G.A."/>
            <person name="Mahillon J."/>
            <person name="Duprez V."/>
            <person name="Timmery S."/>
            <person name="Mattelet C."/>
            <person name="Dierick K."/>
            <person name="Sun M."/>
            <person name="Yu Z."/>
            <person name="Zhu L."/>
            <person name="Hu X."/>
            <person name="Shank E.B."/>
            <person name="Swiecicka I."/>
            <person name="Hansen B.M."/>
            <person name="Andrup L."/>
            <person name="Walker B."/>
            <person name="Young S.K."/>
            <person name="Zeng Q."/>
            <person name="Gargeya S."/>
            <person name="Fitzgerald M."/>
            <person name="Haas B."/>
            <person name="Abouelleil A."/>
            <person name="Alvarado L."/>
            <person name="Arachchi H.M."/>
            <person name="Berlin A.M."/>
            <person name="Chapman S.B."/>
            <person name="Dewar J."/>
            <person name="Goldberg J."/>
            <person name="Griggs A."/>
            <person name="Gujja S."/>
            <person name="Hansen M."/>
            <person name="Howarth C."/>
            <person name="Imamovic A."/>
            <person name="Larimer J."/>
            <person name="McCowan C."/>
            <person name="Murphy C."/>
            <person name="Neiman D."/>
            <person name="Pearson M."/>
            <person name="Priest M."/>
            <person name="Roberts A."/>
            <person name="Saif S."/>
            <person name="Shea T."/>
            <person name="Sisk P."/>
            <person name="Sykes S."/>
            <person name="Wortman J."/>
            <person name="Nusbaum C."/>
            <person name="Birren B."/>
        </authorList>
    </citation>
    <scope>NUCLEOTIDE SEQUENCE [LARGE SCALE GENOMIC DNA]</scope>
    <source>
        <strain evidence="1 2">VD196</strain>
    </source>
</reference>
<comment type="caution">
    <text evidence="1">The sequence shown here is derived from an EMBL/GenBank/DDBJ whole genome shotgun (WGS) entry which is preliminary data.</text>
</comment>
<name>A0A9W5Q316_BACCE</name>
<evidence type="ECO:0000313" key="2">
    <source>
        <dbReference type="Proteomes" id="UP000014023"/>
    </source>
</evidence>
<gene>
    <name evidence="1" type="ORF">IKE_03350</name>
</gene>
<dbReference type="EMBL" id="AHFL01000022">
    <property type="protein sequence ID" value="EOO65766.1"/>
    <property type="molecule type" value="Genomic_DNA"/>
</dbReference>
<proteinExistence type="predicted"/>
<protein>
    <submittedName>
        <fullName evidence="1">Uncharacterized protein</fullName>
    </submittedName>
</protein>
<dbReference type="RefSeq" id="WP_016125388.1">
    <property type="nucleotide sequence ID" value="NZ_KB976265.1"/>
</dbReference>
<dbReference type="Proteomes" id="UP000014023">
    <property type="component" value="Unassembled WGS sequence"/>
</dbReference>
<accession>A0A9W5Q316</accession>